<dbReference type="EMBL" id="JBFOLJ010000003">
    <property type="protein sequence ID" value="KAL2549227.1"/>
    <property type="molecule type" value="Genomic_DNA"/>
</dbReference>
<sequence>MGRAKLSMELRSDKRTRRVTFEKRRKGLEKKAYELSTLCGVKMGMILYGPADGDEPVKPIIWPENCDEIENLISSYKKRSDDDCRQRTYDLSFYFKDQVKKAQEELVKTRKKNIETKYPNWDKTYDSLTYDELKYFGNLLQAKIETVKSRINLMKGTQIMMNQNQMDAQSVQESKHGEIPSNYVYGSGGEIPVNYMHGSGSEIPVPHDLGFGMLDNVSVPNGEPSMFCYLPTLNPMPQYSQYPMFSSPPLQLQTAKTEDYCEWRGCQLKNSM</sequence>
<dbReference type="Pfam" id="PF00319">
    <property type="entry name" value="SRF-TF"/>
    <property type="match status" value="1"/>
</dbReference>
<feature type="domain" description="MADS-box" evidence="6">
    <location>
        <begin position="1"/>
        <end position="49"/>
    </location>
</feature>
<evidence type="ECO:0000256" key="1">
    <source>
        <dbReference type="ARBA" id="ARBA00004123"/>
    </source>
</evidence>
<dbReference type="PANTHER" id="PTHR48019">
    <property type="entry name" value="SERUM RESPONSE FACTOR HOMOLOG"/>
    <property type="match status" value="1"/>
</dbReference>
<dbReference type="GO" id="GO:0005634">
    <property type="term" value="C:nucleus"/>
    <property type="evidence" value="ECO:0007669"/>
    <property type="project" value="UniProtKB-SubCell"/>
</dbReference>
<dbReference type="InterPro" id="IPR036879">
    <property type="entry name" value="TF_MADSbox_sf"/>
</dbReference>
<dbReference type="PROSITE" id="PS50066">
    <property type="entry name" value="MADS_BOX_2"/>
    <property type="match status" value="1"/>
</dbReference>
<protein>
    <submittedName>
        <fullName evidence="7">Agamous-like MADS-box protein AGL11</fullName>
    </submittedName>
</protein>
<keyword evidence="4" id="KW-0804">Transcription</keyword>
<reference evidence="8" key="1">
    <citation type="submission" date="2024-07" db="EMBL/GenBank/DDBJ databases">
        <title>Two chromosome-level genome assemblies of Korean endemic species Abeliophyllum distichum and Forsythia ovata (Oleaceae).</title>
        <authorList>
            <person name="Jang H."/>
        </authorList>
    </citation>
    <scope>NUCLEOTIDE SEQUENCE [LARGE SCALE GENOMIC DNA]</scope>
</reference>
<evidence type="ECO:0000256" key="2">
    <source>
        <dbReference type="ARBA" id="ARBA00023015"/>
    </source>
</evidence>
<accession>A0ABD1WI44</accession>
<evidence type="ECO:0000259" key="6">
    <source>
        <dbReference type="PROSITE" id="PS50066"/>
    </source>
</evidence>
<comment type="caution">
    <text evidence="7">The sequence shown here is derived from an EMBL/GenBank/DDBJ whole genome shotgun (WGS) entry which is preliminary data.</text>
</comment>
<dbReference type="CDD" id="cd00266">
    <property type="entry name" value="MADS_SRF_like"/>
    <property type="match status" value="1"/>
</dbReference>
<dbReference type="Proteomes" id="UP001604277">
    <property type="component" value="Unassembled WGS sequence"/>
</dbReference>
<dbReference type="InterPro" id="IPR050142">
    <property type="entry name" value="MADS-box/MEF2_TF"/>
</dbReference>
<dbReference type="InterPro" id="IPR002100">
    <property type="entry name" value="TF_MADSbox"/>
</dbReference>
<keyword evidence="5" id="KW-0539">Nucleus</keyword>
<dbReference type="InterPro" id="IPR033897">
    <property type="entry name" value="SRF-like_MADS-box"/>
</dbReference>
<evidence type="ECO:0000256" key="5">
    <source>
        <dbReference type="ARBA" id="ARBA00023242"/>
    </source>
</evidence>
<dbReference type="Gene3D" id="3.40.1810.10">
    <property type="entry name" value="Transcription factor, MADS-box"/>
    <property type="match status" value="1"/>
</dbReference>
<dbReference type="SUPFAM" id="SSF55455">
    <property type="entry name" value="SRF-like"/>
    <property type="match status" value="1"/>
</dbReference>
<dbReference type="AlphaFoldDB" id="A0ABD1WI44"/>
<dbReference type="GO" id="GO:0003677">
    <property type="term" value="F:DNA binding"/>
    <property type="evidence" value="ECO:0007669"/>
    <property type="project" value="UniProtKB-KW"/>
</dbReference>
<name>A0ABD1WI44_9LAMI</name>
<evidence type="ECO:0000313" key="8">
    <source>
        <dbReference type="Proteomes" id="UP001604277"/>
    </source>
</evidence>
<evidence type="ECO:0000256" key="3">
    <source>
        <dbReference type="ARBA" id="ARBA00023125"/>
    </source>
</evidence>
<keyword evidence="2" id="KW-0805">Transcription regulation</keyword>
<gene>
    <name evidence="7" type="ORF">Fot_10757</name>
</gene>
<evidence type="ECO:0000313" key="7">
    <source>
        <dbReference type="EMBL" id="KAL2549227.1"/>
    </source>
</evidence>
<proteinExistence type="predicted"/>
<evidence type="ECO:0000256" key="4">
    <source>
        <dbReference type="ARBA" id="ARBA00023163"/>
    </source>
</evidence>
<comment type="subcellular location">
    <subcellularLocation>
        <location evidence="1">Nucleus</location>
    </subcellularLocation>
</comment>
<dbReference type="SMART" id="SM00432">
    <property type="entry name" value="MADS"/>
    <property type="match status" value="1"/>
</dbReference>
<organism evidence="7 8">
    <name type="scientific">Forsythia ovata</name>
    <dbReference type="NCBI Taxonomy" id="205694"/>
    <lineage>
        <taxon>Eukaryota</taxon>
        <taxon>Viridiplantae</taxon>
        <taxon>Streptophyta</taxon>
        <taxon>Embryophyta</taxon>
        <taxon>Tracheophyta</taxon>
        <taxon>Spermatophyta</taxon>
        <taxon>Magnoliopsida</taxon>
        <taxon>eudicotyledons</taxon>
        <taxon>Gunneridae</taxon>
        <taxon>Pentapetalae</taxon>
        <taxon>asterids</taxon>
        <taxon>lamiids</taxon>
        <taxon>Lamiales</taxon>
        <taxon>Oleaceae</taxon>
        <taxon>Forsythieae</taxon>
        <taxon>Forsythia</taxon>
    </lineage>
</organism>
<keyword evidence="8" id="KW-1185">Reference proteome</keyword>
<dbReference type="PRINTS" id="PR00404">
    <property type="entry name" value="MADSDOMAIN"/>
</dbReference>
<keyword evidence="3" id="KW-0238">DNA-binding</keyword>